<feature type="domain" description="DUF4211" evidence="2">
    <location>
        <begin position="373"/>
        <end position="512"/>
    </location>
</feature>
<feature type="region of interest" description="Disordered" evidence="1">
    <location>
        <begin position="1"/>
        <end position="375"/>
    </location>
</feature>
<evidence type="ECO:0000256" key="1">
    <source>
        <dbReference type="SAM" id="MobiDB-lite"/>
    </source>
</evidence>
<evidence type="ECO:0000313" key="4">
    <source>
        <dbReference type="Proteomes" id="UP000801428"/>
    </source>
</evidence>
<keyword evidence="4" id="KW-1185">Reference proteome</keyword>
<dbReference type="PANTHER" id="PTHR14689:SF0">
    <property type="entry name" value="COILED-COIL DOMAIN-CONTAINING PROTEIN 82"/>
    <property type="match status" value="1"/>
</dbReference>
<feature type="compositionally biased region" description="Basic residues" evidence="1">
    <location>
        <begin position="222"/>
        <end position="231"/>
    </location>
</feature>
<feature type="compositionally biased region" description="Acidic residues" evidence="1">
    <location>
        <begin position="364"/>
        <end position="375"/>
    </location>
</feature>
<organism evidence="3 4">
    <name type="scientific">Curvularia kusanoi</name>
    <name type="common">Cochliobolus kusanoi</name>
    <dbReference type="NCBI Taxonomy" id="90978"/>
    <lineage>
        <taxon>Eukaryota</taxon>
        <taxon>Fungi</taxon>
        <taxon>Dikarya</taxon>
        <taxon>Ascomycota</taxon>
        <taxon>Pezizomycotina</taxon>
        <taxon>Dothideomycetes</taxon>
        <taxon>Pleosporomycetidae</taxon>
        <taxon>Pleosporales</taxon>
        <taxon>Pleosporineae</taxon>
        <taxon>Pleosporaceae</taxon>
        <taxon>Curvularia</taxon>
    </lineage>
</organism>
<feature type="compositionally biased region" description="Polar residues" evidence="1">
    <location>
        <begin position="304"/>
        <end position="314"/>
    </location>
</feature>
<dbReference type="AlphaFoldDB" id="A0A9P4T6G4"/>
<dbReference type="InterPro" id="IPR025451">
    <property type="entry name" value="DUF4211"/>
</dbReference>
<name>A0A9P4T6G4_CURKU</name>
<proteinExistence type="predicted"/>
<gene>
    <name evidence="3" type="ORF">E8E13_003241</name>
</gene>
<evidence type="ECO:0000313" key="3">
    <source>
        <dbReference type="EMBL" id="KAF2995691.1"/>
    </source>
</evidence>
<reference evidence="3" key="1">
    <citation type="submission" date="2019-04" db="EMBL/GenBank/DDBJ databases">
        <title>Sequencing of skin fungus with MAO and IRED activity.</title>
        <authorList>
            <person name="Marsaioli A.J."/>
            <person name="Bonatto J.M.C."/>
            <person name="Reis Junior O."/>
        </authorList>
    </citation>
    <scope>NUCLEOTIDE SEQUENCE</scope>
    <source>
        <strain evidence="3">30M1</strain>
    </source>
</reference>
<feature type="compositionally biased region" description="Basic residues" evidence="1">
    <location>
        <begin position="168"/>
        <end position="178"/>
    </location>
</feature>
<dbReference type="EMBL" id="SWKU01000031">
    <property type="protein sequence ID" value="KAF2995691.1"/>
    <property type="molecule type" value="Genomic_DNA"/>
</dbReference>
<comment type="caution">
    <text evidence="3">The sequence shown here is derived from an EMBL/GenBank/DDBJ whole genome shotgun (WGS) entry which is preliminary data.</text>
</comment>
<feature type="compositionally biased region" description="Low complexity" evidence="1">
    <location>
        <begin position="97"/>
        <end position="113"/>
    </location>
</feature>
<feature type="compositionally biased region" description="Basic and acidic residues" evidence="1">
    <location>
        <begin position="276"/>
        <end position="298"/>
    </location>
</feature>
<feature type="compositionally biased region" description="Acidic residues" evidence="1">
    <location>
        <begin position="234"/>
        <end position="246"/>
    </location>
</feature>
<dbReference type="Pfam" id="PF13926">
    <property type="entry name" value="DUF4211"/>
    <property type="match status" value="1"/>
</dbReference>
<feature type="compositionally biased region" description="Acidic residues" evidence="1">
    <location>
        <begin position="253"/>
        <end position="263"/>
    </location>
</feature>
<protein>
    <recommendedName>
        <fullName evidence="2">DUF4211 domain-containing protein</fullName>
    </recommendedName>
</protein>
<accession>A0A9P4T6G4</accession>
<feature type="compositionally biased region" description="Basic residues" evidence="1">
    <location>
        <begin position="1"/>
        <end position="13"/>
    </location>
</feature>
<dbReference type="Proteomes" id="UP000801428">
    <property type="component" value="Unassembled WGS sequence"/>
</dbReference>
<dbReference type="OrthoDB" id="21499at2759"/>
<dbReference type="PANTHER" id="PTHR14689">
    <property type="entry name" value="PHORBOL-ESTER_DAG-TYPE DOMAIN-CONTAINING PROTEIN"/>
    <property type="match status" value="1"/>
</dbReference>
<feature type="compositionally biased region" description="Acidic residues" evidence="1">
    <location>
        <begin position="336"/>
        <end position="356"/>
    </location>
</feature>
<dbReference type="GO" id="GO:0005634">
    <property type="term" value="C:nucleus"/>
    <property type="evidence" value="ECO:0007669"/>
    <property type="project" value="TreeGrafter"/>
</dbReference>
<evidence type="ECO:0000259" key="2">
    <source>
        <dbReference type="Pfam" id="PF13926"/>
    </source>
</evidence>
<feature type="compositionally biased region" description="Basic and acidic residues" evidence="1">
    <location>
        <begin position="115"/>
        <end position="127"/>
    </location>
</feature>
<feature type="compositionally biased region" description="Low complexity" evidence="1">
    <location>
        <begin position="18"/>
        <end position="33"/>
    </location>
</feature>
<feature type="region of interest" description="Disordered" evidence="1">
    <location>
        <begin position="509"/>
        <end position="543"/>
    </location>
</feature>
<sequence length="663" mass="74440">MGRKRASAPKRQTKINFSPTTKSSPAKTTPTKSMASKSSKKRQSKIDVNNIAPKGAPKRTLKATLSDDSSEDELQAAERKSMRVGMPLGTKKSSMFDSSDVGVEGDGSSSDSSSEAEKPAKTKGSKESRKRQRAETSDEDEPTVTVITKKRRREVESQDEDEDELRLPGKRRKAKHRVVTPEASDDEIVAQPQSTRRRLARRPATPEDEDTGGEKEKTPPRSTRRRARRRPASSDEDEEEEGDGQEADSGAEGVDDDEQEELKEELAFLQSSPPAERSRLRSTQDKPKNKRQEALEALKRRRAGSTQEPSSTPARKTRTVVESDSESELEVIKEEPDSDEVGDPESADEDDDDDDREANALDMFQEDEDDTGFIDDDPDAIIGEPDEDHVQLPMQFSAMSRAKPKELFKYAVEWMVMKKIHPAFNPADEIYELTFRKLGDEVNGLASSKFTSSAWTPDFTKAINARPQLIINEIGGSRRDFLSDHCEACNRKNHPATFELSLTGAPYNPESLEPLDQGSSSSDSDSDSDSDDSSSLSASSSAHLNGEKPAFDFRGERLPPASKLFTLGSTCKANAQVAHTLHHWRYHLYDWVKGWLQSQGYLTPEKLVKRDKKSDRKREKEARKIVDVMEKKGEVRRLHHLFRDQVRFAVEAQNDFRRGWGRR</sequence>